<evidence type="ECO:0000256" key="8">
    <source>
        <dbReference type="ARBA" id="ARBA00023125"/>
    </source>
</evidence>
<dbReference type="InterPro" id="IPR001055">
    <property type="entry name" value="Adrenodoxin-like"/>
</dbReference>
<keyword evidence="9" id="KW-0804">Transcription</keyword>
<dbReference type="GO" id="GO:0046872">
    <property type="term" value="F:metal ion binding"/>
    <property type="evidence" value="ECO:0007669"/>
    <property type="project" value="UniProtKB-KW"/>
</dbReference>
<feature type="compositionally biased region" description="Basic and acidic residues" evidence="12">
    <location>
        <begin position="390"/>
        <end position="401"/>
    </location>
</feature>
<evidence type="ECO:0000256" key="7">
    <source>
        <dbReference type="ARBA" id="ARBA00023054"/>
    </source>
</evidence>
<evidence type="ECO:0000259" key="13">
    <source>
        <dbReference type="PROSITE" id="PS51085"/>
    </source>
</evidence>
<dbReference type="EMBL" id="MVGT01002328">
    <property type="protein sequence ID" value="OVA08304.1"/>
    <property type="molecule type" value="Genomic_DNA"/>
</dbReference>
<feature type="region of interest" description="Disordered" evidence="12">
    <location>
        <begin position="362"/>
        <end position="450"/>
    </location>
</feature>
<dbReference type="FunFam" id="1.10.10.60:FF:000104">
    <property type="entry name" value="trihelix transcription factor ASIL2"/>
    <property type="match status" value="1"/>
</dbReference>
<dbReference type="InParanoid" id="A0A200QCV2"/>
<feature type="compositionally biased region" description="Polar residues" evidence="12">
    <location>
        <begin position="439"/>
        <end position="450"/>
    </location>
</feature>
<dbReference type="Pfam" id="PF00111">
    <property type="entry name" value="Fer2"/>
    <property type="match status" value="1"/>
</dbReference>
<comment type="subcellular location">
    <subcellularLocation>
        <location evidence="1">Nucleus</location>
    </subcellularLocation>
</comment>
<dbReference type="GO" id="GO:0005634">
    <property type="term" value="C:nucleus"/>
    <property type="evidence" value="ECO:0007669"/>
    <property type="project" value="UniProtKB-SubCell"/>
</dbReference>
<feature type="compositionally biased region" description="Basic residues" evidence="12">
    <location>
        <begin position="511"/>
        <end position="523"/>
    </location>
</feature>
<dbReference type="InterPro" id="IPR044823">
    <property type="entry name" value="ASIL1/2-like"/>
</dbReference>
<dbReference type="InterPro" id="IPR044822">
    <property type="entry name" value="Myb_DNA-bind_4"/>
</dbReference>
<comment type="caution">
    <text evidence="14">The sequence shown here is derived from an EMBL/GenBank/DDBJ whole genome shotgun (WGS) entry which is preliminary data.</text>
</comment>
<evidence type="ECO:0000256" key="11">
    <source>
        <dbReference type="ARBA" id="ARBA00034078"/>
    </source>
</evidence>
<keyword evidence="8" id="KW-0238">DNA-binding</keyword>
<sequence>MRNLISSHYVMFQKHHPFSTTVVNDVREEGNGREEKVSVTFVDKDGEEKHIKVPIGMSMLEAAHENDIELEGACEGSIACSTCHVIVTDMGYYNKLEDPTDEENDMLDLAFGLTETSRLGCQVIAKPELDGLRLVLPSATRNFAVDGLVIQHRITNCLLACLLACSSSTQTDHARVWIISGFFSLSHGMGKERKGKEMKGNTCGVHACMHACIDRSALPCPALPCPALPTASGGGREDCWSEGATSTLIDAWGERYLELSRGNLKQKHWKDVADIVSSREDYTKPSKTDVQCKNRIDTLKKKYKIEKAKIASGSGPSKWNFFNRLDHLIGPNSKIPAMPTTPTQGGKVPVAIPVGLRSFHQEQNQNQNPNPNQNQQQRRPQRHNKSSRYRTMDSDSSKSEPADSPDSTDSFPPETTFTRKRPRFEREPPNSEPVRPASFRQNTGKGNNWGNSIMELTRAILKFGEAYEQVETSKLQQVVDMEQQRMEFTKELELQRMQFFMKTQLELSQMKHGRRAGNSRRHNNNNNNNNNNSDDNSG</sequence>
<evidence type="ECO:0000256" key="12">
    <source>
        <dbReference type="SAM" id="MobiDB-lite"/>
    </source>
</evidence>
<dbReference type="AlphaFoldDB" id="A0A200QCV2"/>
<evidence type="ECO:0000256" key="4">
    <source>
        <dbReference type="ARBA" id="ARBA00023004"/>
    </source>
</evidence>
<proteinExistence type="predicted"/>
<evidence type="ECO:0000313" key="15">
    <source>
        <dbReference type="Proteomes" id="UP000195402"/>
    </source>
</evidence>
<evidence type="ECO:0000256" key="3">
    <source>
        <dbReference type="ARBA" id="ARBA00022723"/>
    </source>
</evidence>
<evidence type="ECO:0000256" key="9">
    <source>
        <dbReference type="ARBA" id="ARBA00023163"/>
    </source>
</evidence>
<feature type="compositionally biased region" description="Basic residues" evidence="12">
    <location>
        <begin position="379"/>
        <end position="388"/>
    </location>
</feature>
<keyword evidence="10" id="KW-0539">Nucleus</keyword>
<evidence type="ECO:0000256" key="6">
    <source>
        <dbReference type="ARBA" id="ARBA00023015"/>
    </source>
</evidence>
<feature type="region of interest" description="Disordered" evidence="12">
    <location>
        <begin position="508"/>
        <end position="538"/>
    </location>
</feature>
<dbReference type="Pfam" id="PF13837">
    <property type="entry name" value="Myb_DNA-bind_4"/>
    <property type="match status" value="1"/>
</dbReference>
<dbReference type="Proteomes" id="UP000195402">
    <property type="component" value="Unassembled WGS sequence"/>
</dbReference>
<evidence type="ECO:0000256" key="2">
    <source>
        <dbReference type="ARBA" id="ARBA00022714"/>
    </source>
</evidence>
<keyword evidence="3" id="KW-0479">Metal-binding</keyword>
<keyword evidence="4" id="KW-0408">Iron</keyword>
<comment type="cofactor">
    <cofactor evidence="11">
        <name>[2Fe-2S] cluster</name>
        <dbReference type="ChEBI" id="CHEBI:190135"/>
    </cofactor>
</comment>
<name>A0A200QCV2_MACCD</name>
<dbReference type="InterPro" id="IPR018298">
    <property type="entry name" value="Adrenodoxin_Fe-S_BS"/>
</dbReference>
<reference evidence="14 15" key="1">
    <citation type="journal article" date="2017" name="Mol. Plant">
        <title>The Genome of Medicinal Plant Macleaya cordata Provides New Insights into Benzylisoquinoline Alkaloids Metabolism.</title>
        <authorList>
            <person name="Liu X."/>
            <person name="Liu Y."/>
            <person name="Huang P."/>
            <person name="Ma Y."/>
            <person name="Qing Z."/>
            <person name="Tang Q."/>
            <person name="Cao H."/>
            <person name="Cheng P."/>
            <person name="Zheng Y."/>
            <person name="Yuan Z."/>
            <person name="Zhou Y."/>
            <person name="Liu J."/>
            <person name="Tang Z."/>
            <person name="Zhuo Y."/>
            <person name="Zhang Y."/>
            <person name="Yu L."/>
            <person name="Huang J."/>
            <person name="Yang P."/>
            <person name="Peng Q."/>
            <person name="Zhang J."/>
            <person name="Jiang W."/>
            <person name="Zhang Z."/>
            <person name="Lin K."/>
            <person name="Ro D.K."/>
            <person name="Chen X."/>
            <person name="Xiong X."/>
            <person name="Shang Y."/>
            <person name="Huang S."/>
            <person name="Zeng J."/>
        </authorList>
    </citation>
    <scope>NUCLEOTIDE SEQUENCE [LARGE SCALE GENOMIC DNA]</scope>
    <source>
        <strain evidence="15">cv. BLH2017</strain>
        <tissue evidence="14">Root</tissue>
    </source>
</reference>
<dbReference type="SUPFAM" id="SSF54292">
    <property type="entry name" value="2Fe-2S ferredoxin-like"/>
    <property type="match status" value="1"/>
</dbReference>
<feature type="domain" description="2Fe-2S ferredoxin-type" evidence="13">
    <location>
        <begin position="37"/>
        <end position="140"/>
    </location>
</feature>
<feature type="compositionally biased region" description="Low complexity" evidence="12">
    <location>
        <begin position="363"/>
        <end position="378"/>
    </location>
</feature>
<dbReference type="FunCoup" id="A0A200QCV2">
    <property type="interactions" value="1006"/>
</dbReference>
<dbReference type="PRINTS" id="PR00355">
    <property type="entry name" value="ADRENODOXIN"/>
</dbReference>
<keyword evidence="2" id="KW-0001">2Fe-2S</keyword>
<accession>A0A200QCV2</accession>
<evidence type="ECO:0000256" key="10">
    <source>
        <dbReference type="ARBA" id="ARBA00023242"/>
    </source>
</evidence>
<dbReference type="OrthoDB" id="268593at2759"/>
<dbReference type="PANTHER" id="PTHR31307:SF4">
    <property type="entry name" value="TRIHELIX TRANSCRIPTION FACTOR ASIL2"/>
    <property type="match status" value="1"/>
</dbReference>
<evidence type="ECO:0000313" key="14">
    <source>
        <dbReference type="EMBL" id="OVA08304.1"/>
    </source>
</evidence>
<dbReference type="GO" id="GO:0000976">
    <property type="term" value="F:transcription cis-regulatory region binding"/>
    <property type="evidence" value="ECO:0007669"/>
    <property type="project" value="TreeGrafter"/>
</dbReference>
<dbReference type="PANTHER" id="PTHR31307">
    <property type="entry name" value="TRIHELIX TRANSCRIPTION FACTOR ASIL2"/>
    <property type="match status" value="1"/>
</dbReference>
<keyword evidence="5" id="KW-0411">Iron-sulfur</keyword>
<keyword evidence="6" id="KW-0805">Transcription regulation</keyword>
<dbReference type="Gene3D" id="3.10.20.30">
    <property type="match status" value="1"/>
</dbReference>
<dbReference type="CDD" id="cd00207">
    <property type="entry name" value="fer2"/>
    <property type="match status" value="1"/>
</dbReference>
<feature type="compositionally biased region" description="Polar residues" evidence="12">
    <location>
        <begin position="405"/>
        <end position="416"/>
    </location>
</feature>
<keyword evidence="7" id="KW-0175">Coiled coil</keyword>
<feature type="compositionally biased region" description="Low complexity" evidence="12">
    <location>
        <begin position="524"/>
        <end position="538"/>
    </location>
</feature>
<dbReference type="PROSITE" id="PS00814">
    <property type="entry name" value="ADX"/>
    <property type="match status" value="1"/>
</dbReference>
<dbReference type="GO" id="GO:0051537">
    <property type="term" value="F:2 iron, 2 sulfur cluster binding"/>
    <property type="evidence" value="ECO:0007669"/>
    <property type="project" value="UniProtKB-KW"/>
</dbReference>
<evidence type="ECO:0000256" key="1">
    <source>
        <dbReference type="ARBA" id="ARBA00004123"/>
    </source>
</evidence>
<dbReference type="InterPro" id="IPR001041">
    <property type="entry name" value="2Fe-2S_ferredoxin-type"/>
</dbReference>
<organism evidence="14 15">
    <name type="scientific">Macleaya cordata</name>
    <name type="common">Five-seeded plume-poppy</name>
    <name type="synonym">Bocconia cordata</name>
    <dbReference type="NCBI Taxonomy" id="56857"/>
    <lineage>
        <taxon>Eukaryota</taxon>
        <taxon>Viridiplantae</taxon>
        <taxon>Streptophyta</taxon>
        <taxon>Embryophyta</taxon>
        <taxon>Tracheophyta</taxon>
        <taxon>Spermatophyta</taxon>
        <taxon>Magnoliopsida</taxon>
        <taxon>Ranunculales</taxon>
        <taxon>Papaveraceae</taxon>
        <taxon>Papaveroideae</taxon>
        <taxon>Macleaya</taxon>
    </lineage>
</organism>
<dbReference type="InterPro" id="IPR012675">
    <property type="entry name" value="Beta-grasp_dom_sf"/>
</dbReference>
<evidence type="ECO:0000256" key="5">
    <source>
        <dbReference type="ARBA" id="ARBA00023014"/>
    </source>
</evidence>
<dbReference type="Gene3D" id="1.10.10.60">
    <property type="entry name" value="Homeodomain-like"/>
    <property type="match status" value="1"/>
</dbReference>
<dbReference type="InterPro" id="IPR036010">
    <property type="entry name" value="2Fe-2S_ferredoxin-like_sf"/>
</dbReference>
<gene>
    <name evidence="14" type="ORF">BVC80_209g24</name>
</gene>
<dbReference type="PROSITE" id="PS51085">
    <property type="entry name" value="2FE2S_FER_2"/>
    <property type="match status" value="1"/>
</dbReference>
<dbReference type="GO" id="GO:0140647">
    <property type="term" value="P:P450-containing electron transport chain"/>
    <property type="evidence" value="ECO:0007669"/>
    <property type="project" value="InterPro"/>
</dbReference>
<keyword evidence="15" id="KW-1185">Reference proteome</keyword>
<protein>
    <submittedName>
        <fullName evidence="14">2Fe-2S ferredoxin-type domain</fullName>
    </submittedName>
</protein>